<dbReference type="InterPro" id="IPR006626">
    <property type="entry name" value="PbH1"/>
</dbReference>
<dbReference type="Pfam" id="PF03382">
    <property type="entry name" value="DUF285"/>
    <property type="match status" value="2"/>
</dbReference>
<accession>A0ABS9KIB8</accession>
<dbReference type="InterPro" id="IPR011889">
    <property type="entry name" value="Liste_lipo_26"/>
</dbReference>
<dbReference type="PANTHER" id="PTHR11319:SF35">
    <property type="entry name" value="OUTER MEMBRANE PROTEIN PMPC-RELATED"/>
    <property type="match status" value="1"/>
</dbReference>
<dbReference type="InterPro" id="IPR013783">
    <property type="entry name" value="Ig-like_fold"/>
</dbReference>
<dbReference type="InterPro" id="IPR000601">
    <property type="entry name" value="PKD_dom"/>
</dbReference>
<dbReference type="CDD" id="cd00146">
    <property type="entry name" value="PKD"/>
    <property type="match status" value="1"/>
</dbReference>
<dbReference type="SUPFAM" id="SSF51126">
    <property type="entry name" value="Pectin lyase-like"/>
    <property type="match status" value="3"/>
</dbReference>
<organism evidence="2 3">
    <name type="scientific">Rhodohalobacter sulfatireducens</name>
    <dbReference type="NCBI Taxonomy" id="2911366"/>
    <lineage>
        <taxon>Bacteria</taxon>
        <taxon>Pseudomonadati</taxon>
        <taxon>Balneolota</taxon>
        <taxon>Balneolia</taxon>
        <taxon>Balneolales</taxon>
        <taxon>Balneolaceae</taxon>
        <taxon>Rhodohalobacter</taxon>
    </lineage>
</organism>
<evidence type="ECO:0000259" key="1">
    <source>
        <dbReference type="PROSITE" id="PS50093"/>
    </source>
</evidence>
<reference evidence="2" key="2">
    <citation type="submission" date="2024-05" db="EMBL/GenBank/DDBJ databases">
        <title>Rhodohalobacter halophilus gen. nov., sp. nov., a moderately halophilic member of the family Balneolaceae.</title>
        <authorList>
            <person name="Xia J."/>
        </authorList>
    </citation>
    <scope>NUCLEOTIDE SEQUENCE</scope>
    <source>
        <strain evidence="2">WB101</strain>
    </source>
</reference>
<keyword evidence="3" id="KW-1185">Reference proteome</keyword>
<dbReference type="Gene3D" id="2.160.20.10">
    <property type="entry name" value="Single-stranded right-handed beta-helix, Pectin lyase-like"/>
    <property type="match status" value="3"/>
</dbReference>
<feature type="non-terminal residue" evidence="2">
    <location>
        <position position="2442"/>
    </location>
</feature>
<proteinExistence type="predicted"/>
<dbReference type="EMBL" id="JAKLWS010000037">
    <property type="protein sequence ID" value="MCG2590593.1"/>
    <property type="molecule type" value="Genomic_DNA"/>
</dbReference>
<dbReference type="RefSeq" id="WP_237856026.1">
    <property type="nucleotide sequence ID" value="NZ_JAKLWS010000037.1"/>
</dbReference>
<dbReference type="PROSITE" id="PS50093">
    <property type="entry name" value="PKD"/>
    <property type="match status" value="2"/>
</dbReference>
<comment type="caution">
    <text evidence="2">The sequence shown here is derived from an EMBL/GenBank/DDBJ whole genome shotgun (WGS) entry which is preliminary data.</text>
</comment>
<dbReference type="Gene3D" id="2.60.40.10">
    <property type="entry name" value="Immunoglobulins"/>
    <property type="match status" value="1"/>
</dbReference>
<feature type="domain" description="PKD" evidence="1">
    <location>
        <begin position="1749"/>
        <end position="1793"/>
    </location>
</feature>
<sequence length="2442" mass="259215">MNKFHQAFSIQFFVLFLILIVPVVSAQIEVTRTDDPTPDGCNSGTDCSLREAIIAANDVGSGTATIQLTGGQTYTLSRVNSDTSTDSDATTADEESGSLKILNNDAAVRIEVVGSGLATIDADEIDRVFILYPGTDVEIDEIEITGGKPAGSSIAGGIMVLKNENLMITNSTITGNSAGDGNSFGGGIWIEGSTVTITESTISNNVAGFQGGGLRIIRYNEEDGTINSDVTIENSIITNNDGGQWSGGFHIEHSDATITESTISDNQSTAFGGGFRISSGNVTIDRSTINGNTGGLGGGMDIDGGEVLIINSTISSNQAENFNGAGGIYAGNFSDAVINIVNTTITENNSGTIGGVINGTGSAVINFSNSIVANQSSGDDCSGTITSKGYNLSSDNTCSFTETGDLENSDPLLGLLQDNGGPVFTHAITGPLSPAVNNGSNALYTSEGGDLANDTDANGNNRVYDFGSGGVIDIGSFELQQDAGFDGCPVTSEDKILYVKKGDSGTGANWSDALGELRDALALFEDETCTTDDVEEIWVTAGTYLPTDDSGDRVATFLMPGVNILGGFEGDENNENQRDVESNISVLSGDIDNDDTLSGNSYHVVTSMDEASGTMFNFTITGGNADGAAPHDKGGGLYASNGGISMGDVLFENNYAETAGGGAYVIETEERIGAQHPSFFRTTFMNNEAGGDDAEGGGLALENADSRITTVTFVDNSADGYGGGLYTEGSSGDLAKPVLRNVIFKTNSSGLQGGGMATRYSSPELYNALFIQNTARFNGGAVDHALSGTLSLFNSTIYGNEAEETATEFSGNGGGIYNRNGADLYSLNSIIWGNTAALAGNEIWNAGPSSAELFYSLYGNDEGDIREGGGFTADENSLTINPLFENAAGGDLTLSNVSPAINMGDPDTDMSDFKLFGPDEIDLAENPRVYNGDVDIIDMGAYEFQGNPISPSSCPATDNILYVKKGESGTGSGWDDALGELRDVYPLFDSEDCTAGDVDEIWVAAGTYLPTDNSSDRTASFTIIDDVDWYGGFAGVSSETTTEDRDLESNVTILSGDIDDVGGINGNSYHVLTAVENTSETILDGFTITGGNAELVDVNNNSVGGGLYVDNGTLTIRNSVFNNNFAEISGGGVFIKDSGDQPIFNNVEFSNNSSDLGGGLASENSSPRISQSRFLVNFAEWGGGARLLGGSPLIDQSVFTGNTGNSSGGAISLNAGGSAKSVPNASAEPGDMVLITNSIISGNESKGETGGGGGIINEGSYLVLRNVLISGNSSDGYGGGIEFADTESALIINSTITGNQSQNFGGGVQVVDSSPTVQNSIIWNNDSIEYESERIDNFSKGAGDPIISFSLVQGCNPAGTWDIDCGTNGGDNMSDTDPLFDTGITPGDSPTTDGDFSLTSASPVINIGSNTLYTDSGGDLNNDDDLAVEDRLFDGNTDVIDLGAYEFQGEPDGEEPEFAPFITTWEVEAGDLEITIPTVVGPNSYDYDVDWGDGETDTGQTGDASHTYDSADTYTVKITGTFPQIQFFDADDKDKIQSVEQWGDIEWASMRKAFQGATNLEINASDEPDLSNATSMLEMFSGATSVNDGLENWDVSTITSMFGVFDGAISFNGDITGWTVSEATDMIRMFAGATSFNQNLGGWDISSVATMESMLSNSGLSTENYDAILTGWAAQTVESDVDLGADGLTYCDGADARGVLTGAPNNWTITGDELAEDCGAAEFAPFITTWKTDNPGDSDDQSIRIPMIGNGYDFNVDWGDGNDEDYTNDPGEDVEHFLEHTYSSAGEYEVKITGEFPRLYINNNGDQEKLLTIDQWGDIAWSSMELAFFGASNLTYNATDQPDLSGVTSTRSMFRFAGLFNGDIGSWDVSSVTDMRNMFNGATAFNQDIGEWDVSSVINMGSMFNVAVAFDQDIGDWNVGNVTAMNQMFNEADAFNQDIGGWDVSSVTNMELMFNEADAFNQDIGEWDVSEVTDMDAMFAHAHSFNQDIGEWDVSSVENMQAMFNDASVFNQDIGGWDVSSVTNMFGMFSNTDTFDQDISGWDVSSVTDMLGMFFEADAFNQNLGDWDISMVDIMTDMFNNSGLSTENYDNTLIGWEDGSVLDDVELGASGLTYCNGETARQALIGDHNWTINDDGIAAGCTSPEGEDQRIFVSNRSDYEFSKSDFGISNDDFFIKIETLPGEGMLELDGSTVNLDDEISIEDINNDDFTWDMPANEYGYNFTSFDFRIVDEDENQSDNAYTLTIDLGTVFAELSGSEGWRFMTNPSDGDSYFDLFSGITVETGPPPSQTLYELDQENYEWDPIGSTADEPGVGTPFIVYVLNEDLPVTIESGDNWDNLDGSFDYNGLNFDNEGTSPNPGNFYLLGNPHPIALDFCEFIGTDIATSAYFWEPNANGESNPDTNVGNGDYIDLNCAASEDVLIAPFQSFWVRITDSNPSLEIP</sequence>
<dbReference type="InterPro" id="IPR059226">
    <property type="entry name" value="Choice_anch_Q_dom"/>
</dbReference>
<dbReference type="InterPro" id="IPR012334">
    <property type="entry name" value="Pectin_lyas_fold"/>
</dbReference>
<dbReference type="InterPro" id="IPR011050">
    <property type="entry name" value="Pectin_lyase_fold/virulence"/>
</dbReference>
<protein>
    <submittedName>
        <fullName evidence="2">BspA family leucine-rich repeat surface protein</fullName>
    </submittedName>
</protein>
<evidence type="ECO:0000313" key="2">
    <source>
        <dbReference type="EMBL" id="MCG2590593.1"/>
    </source>
</evidence>
<dbReference type="NCBIfam" id="NF041518">
    <property type="entry name" value="choice_anch_Q"/>
    <property type="match status" value="1"/>
</dbReference>
<dbReference type="NCBIfam" id="TIGR02167">
    <property type="entry name" value="Liste_lipo_26"/>
    <property type="match status" value="5"/>
</dbReference>
<dbReference type="SMART" id="SM00710">
    <property type="entry name" value="PbH1"/>
    <property type="match status" value="16"/>
</dbReference>
<reference evidence="2" key="1">
    <citation type="submission" date="2022-01" db="EMBL/GenBank/DDBJ databases">
        <authorList>
            <person name="Wang Y."/>
        </authorList>
    </citation>
    <scope>NUCLEOTIDE SEQUENCE</scope>
    <source>
        <strain evidence="2">WB101</strain>
    </source>
</reference>
<name>A0ABS9KIB8_9BACT</name>
<dbReference type="InterPro" id="IPR005046">
    <property type="entry name" value="DUF285"/>
</dbReference>
<dbReference type="PANTHER" id="PTHR11319">
    <property type="entry name" value="G PROTEIN-COUPLED RECEPTOR-RELATED"/>
    <property type="match status" value="1"/>
</dbReference>
<evidence type="ECO:0000313" key="3">
    <source>
        <dbReference type="Proteomes" id="UP001165366"/>
    </source>
</evidence>
<gene>
    <name evidence="2" type="ORF">L6773_18615</name>
</gene>
<feature type="domain" description="PKD" evidence="1">
    <location>
        <begin position="1482"/>
        <end position="1521"/>
    </location>
</feature>
<dbReference type="Proteomes" id="UP001165366">
    <property type="component" value="Unassembled WGS sequence"/>
</dbReference>